<evidence type="ECO:0000313" key="5">
    <source>
        <dbReference type="Proteomes" id="UP000716291"/>
    </source>
</evidence>
<dbReference type="AlphaFoldDB" id="A0A9P7BXD8"/>
<evidence type="ECO:0000313" key="4">
    <source>
        <dbReference type="EMBL" id="KAG1314608.1"/>
    </source>
</evidence>
<dbReference type="OrthoDB" id="47374at2759"/>
<dbReference type="InterPro" id="IPR051556">
    <property type="entry name" value="N-term/lysine_N-AcTrnsfr"/>
</dbReference>
<dbReference type="FunFam" id="3.40.630.30:FF:000006">
    <property type="entry name" value="Putative n-alpha-acetyltransferase 50"/>
    <property type="match status" value="1"/>
</dbReference>
<gene>
    <name evidence="4" type="ORF">G6F64_001322</name>
</gene>
<dbReference type="GO" id="GO:0031415">
    <property type="term" value="C:NatA complex"/>
    <property type="evidence" value="ECO:0007669"/>
    <property type="project" value="TreeGrafter"/>
</dbReference>
<evidence type="ECO:0000259" key="3">
    <source>
        <dbReference type="PROSITE" id="PS51186"/>
    </source>
</evidence>
<dbReference type="InterPro" id="IPR000182">
    <property type="entry name" value="GNAT_dom"/>
</dbReference>
<keyword evidence="2" id="KW-0012">Acyltransferase</keyword>
<dbReference type="GO" id="GO:0016747">
    <property type="term" value="F:acyltransferase activity, transferring groups other than amino-acyl groups"/>
    <property type="evidence" value="ECO:0007669"/>
    <property type="project" value="InterPro"/>
</dbReference>
<name>A0A9P7BXD8_RHIOR</name>
<dbReference type="InterPro" id="IPR016181">
    <property type="entry name" value="Acyl_CoA_acyltransferase"/>
</dbReference>
<comment type="caution">
    <text evidence="4">The sequence shown here is derived from an EMBL/GenBank/DDBJ whole genome shotgun (WGS) entry which is preliminary data.</text>
</comment>
<organism evidence="4 5">
    <name type="scientific">Rhizopus oryzae</name>
    <name type="common">Mucormycosis agent</name>
    <name type="synonym">Rhizopus arrhizus var. delemar</name>
    <dbReference type="NCBI Taxonomy" id="64495"/>
    <lineage>
        <taxon>Eukaryota</taxon>
        <taxon>Fungi</taxon>
        <taxon>Fungi incertae sedis</taxon>
        <taxon>Mucoromycota</taxon>
        <taxon>Mucoromycotina</taxon>
        <taxon>Mucoromycetes</taxon>
        <taxon>Mucorales</taxon>
        <taxon>Mucorineae</taxon>
        <taxon>Rhizopodaceae</taxon>
        <taxon>Rhizopus</taxon>
    </lineage>
</organism>
<evidence type="ECO:0000256" key="1">
    <source>
        <dbReference type="ARBA" id="ARBA00022679"/>
    </source>
</evidence>
<dbReference type="Gene3D" id="3.40.630.30">
    <property type="match status" value="1"/>
</dbReference>
<keyword evidence="5" id="KW-1185">Reference proteome</keyword>
<accession>A0A9P7BXD8</accession>
<dbReference type="PANTHER" id="PTHR42919">
    <property type="entry name" value="N-ALPHA-ACETYLTRANSFERASE"/>
    <property type="match status" value="1"/>
</dbReference>
<evidence type="ECO:0000256" key="2">
    <source>
        <dbReference type="ARBA" id="ARBA00023315"/>
    </source>
</evidence>
<dbReference type="Pfam" id="PF00583">
    <property type="entry name" value="Acetyltransf_1"/>
    <property type="match status" value="1"/>
</dbReference>
<sequence length="156" mass="17835">MANRSDIGEITANNLGQVKVLHKTLFPVSYSENFYKDLLEAGPFAKLAYYNDVCVGVVCCRKEKDEETAEKYKIYMMTLGVLEPYRGLGLGKLLVEHILKEAKTSSDISKVYLHVQVTNTSAVEFYKKNEFEVVKTEKDYYKNIEPRDAFLLSKTI</sequence>
<dbReference type="SUPFAM" id="SSF55729">
    <property type="entry name" value="Acyl-CoA N-acyltransferases (Nat)"/>
    <property type="match status" value="1"/>
</dbReference>
<dbReference type="PROSITE" id="PS51186">
    <property type="entry name" value="GNAT"/>
    <property type="match status" value="1"/>
</dbReference>
<keyword evidence="1" id="KW-0808">Transferase</keyword>
<reference evidence="4" key="1">
    <citation type="journal article" date="2020" name="Microb. Genom.">
        <title>Genetic diversity of clinical and environmental Mucorales isolates obtained from an investigation of mucormycosis cases among solid organ transplant recipients.</title>
        <authorList>
            <person name="Nguyen M.H."/>
            <person name="Kaul D."/>
            <person name="Muto C."/>
            <person name="Cheng S.J."/>
            <person name="Richter R.A."/>
            <person name="Bruno V.M."/>
            <person name="Liu G."/>
            <person name="Beyhan S."/>
            <person name="Sundermann A.J."/>
            <person name="Mounaud S."/>
            <person name="Pasculle A.W."/>
            <person name="Nierman W.C."/>
            <person name="Driscoll E."/>
            <person name="Cumbie R."/>
            <person name="Clancy C.J."/>
            <person name="Dupont C.L."/>
        </authorList>
    </citation>
    <scope>NUCLEOTIDE SEQUENCE</scope>
    <source>
        <strain evidence="4">GL11</strain>
    </source>
</reference>
<proteinExistence type="predicted"/>
<dbReference type="CDD" id="cd04301">
    <property type="entry name" value="NAT_SF"/>
    <property type="match status" value="1"/>
</dbReference>
<protein>
    <recommendedName>
        <fullName evidence="3">N-acetyltransferase domain-containing protein</fullName>
    </recommendedName>
</protein>
<feature type="domain" description="N-acetyltransferase" evidence="3">
    <location>
        <begin position="5"/>
        <end position="156"/>
    </location>
</feature>
<dbReference type="GO" id="GO:0007064">
    <property type="term" value="P:mitotic sister chromatid cohesion"/>
    <property type="evidence" value="ECO:0007669"/>
    <property type="project" value="TreeGrafter"/>
</dbReference>
<dbReference type="Proteomes" id="UP000716291">
    <property type="component" value="Unassembled WGS sequence"/>
</dbReference>
<dbReference type="EMBL" id="JAANQT010000099">
    <property type="protein sequence ID" value="KAG1314608.1"/>
    <property type="molecule type" value="Genomic_DNA"/>
</dbReference>
<dbReference type="PANTHER" id="PTHR42919:SF8">
    <property type="entry name" value="N-ALPHA-ACETYLTRANSFERASE 50"/>
    <property type="match status" value="1"/>
</dbReference>